<keyword evidence="6 10" id="KW-0408">Iron</keyword>
<evidence type="ECO:0000256" key="5">
    <source>
        <dbReference type="ARBA" id="ARBA00023002"/>
    </source>
</evidence>
<proteinExistence type="inferred from homology"/>
<dbReference type="InterPro" id="IPR026992">
    <property type="entry name" value="DIOX_N"/>
</dbReference>
<protein>
    <recommendedName>
        <fullName evidence="9">1-aminocyclopropane-1-carboxylate oxidase 1</fullName>
        <ecNumber evidence="8">1.14.17.4</ecNumber>
    </recommendedName>
</protein>
<dbReference type="Gene3D" id="2.60.120.330">
    <property type="entry name" value="B-lactam Antibiotic, Isopenicillin N Synthase, Chain"/>
    <property type="match status" value="1"/>
</dbReference>
<evidence type="ECO:0000259" key="11">
    <source>
        <dbReference type="PROSITE" id="PS51471"/>
    </source>
</evidence>
<accession>A0A3L6EQH9</accession>
<dbReference type="GO" id="GO:0009693">
    <property type="term" value="P:ethylene biosynthetic process"/>
    <property type="evidence" value="ECO:0007669"/>
    <property type="project" value="UniProtKB-KW"/>
</dbReference>
<keyword evidence="4" id="KW-0847">Vitamin C</keyword>
<comment type="pathway">
    <text evidence="7">Alkene biosynthesis; ethylene biosynthesis via S-adenosyl-L-methionine; ethylene from S-adenosyl-L-methionine: step 2/2.</text>
</comment>
<comment type="similarity">
    <text evidence="1 10">Belongs to the iron/ascorbate-dependent oxidoreductase family.</text>
</comment>
<sequence length="317" mass="35296">MAATVSSFPVVNMEKLETEERATAMEVIRDGCENWGFFELLNHGISHELMDEVERLTKAHYATFREAKFQEFAARTLEAGEKGADVKDVDWESTFFVRHLPASNLADLPDVDDRYRQVMEQFASEIRKLSERLLDLLCENLGLEPGYLKAAFAGSDGPTFGTKVSAYPPCPRPDLVDGLRAHTDAGGIVLLFQDDQVSGLQLLRGGEWVDVPPMRHAIVANVGDQLEVITNGRYKSVMHRVLTRPDGNRMSVASFYNPGADAVIFPAPALVGAAEEDRAEAAYPSFVFEDYMNLYVRHKFEAKEPRFEAMKSAIATA</sequence>
<dbReference type="EMBL" id="NCVQ01000006">
    <property type="protein sequence ID" value="PWZ23226.1"/>
    <property type="molecule type" value="Genomic_DNA"/>
</dbReference>
<dbReference type="KEGG" id="zma:100191321"/>
<dbReference type="OrthoDB" id="288590at2759"/>
<dbReference type="PANTHER" id="PTHR47991">
    <property type="entry name" value="OXOGLUTARATE/IRON-DEPENDENT DIOXYGENASE"/>
    <property type="match status" value="1"/>
</dbReference>
<dbReference type="EC" id="1.14.17.4" evidence="8"/>
<dbReference type="FunFam" id="2.60.120.330:FF:000002">
    <property type="entry name" value="1-aminocyclopropane-1-carboxylate oxidase 1"/>
    <property type="match status" value="1"/>
</dbReference>
<keyword evidence="3 10" id="KW-0479">Metal-binding</keyword>
<organism evidence="12 13">
    <name type="scientific">Zea mays</name>
    <name type="common">Maize</name>
    <dbReference type="NCBI Taxonomy" id="4577"/>
    <lineage>
        <taxon>Eukaryota</taxon>
        <taxon>Viridiplantae</taxon>
        <taxon>Streptophyta</taxon>
        <taxon>Embryophyta</taxon>
        <taxon>Tracheophyta</taxon>
        <taxon>Spermatophyta</taxon>
        <taxon>Magnoliopsida</taxon>
        <taxon>Liliopsida</taxon>
        <taxon>Poales</taxon>
        <taxon>Poaceae</taxon>
        <taxon>PACMAD clade</taxon>
        <taxon>Panicoideae</taxon>
        <taxon>Andropogonodae</taxon>
        <taxon>Andropogoneae</taxon>
        <taxon>Tripsacinae</taxon>
        <taxon>Zea</taxon>
    </lineage>
</organism>
<dbReference type="Pfam" id="PF03171">
    <property type="entry name" value="2OG-FeII_Oxy"/>
    <property type="match status" value="1"/>
</dbReference>
<dbReference type="GO" id="GO:0046872">
    <property type="term" value="F:metal ion binding"/>
    <property type="evidence" value="ECO:0007669"/>
    <property type="project" value="UniProtKB-KW"/>
</dbReference>
<dbReference type="AlphaFoldDB" id="A0A3L6EQH9"/>
<evidence type="ECO:0000256" key="4">
    <source>
        <dbReference type="ARBA" id="ARBA00022896"/>
    </source>
</evidence>
<keyword evidence="5 10" id="KW-0560">Oxidoreductase</keyword>
<dbReference type="OMA" id="NPEMIKG"/>
<dbReference type="Proteomes" id="UP000251960">
    <property type="component" value="Chromosome 5"/>
</dbReference>
<dbReference type="InterPro" id="IPR044861">
    <property type="entry name" value="IPNS-like_FE2OG_OXY"/>
</dbReference>
<evidence type="ECO:0000256" key="3">
    <source>
        <dbReference type="ARBA" id="ARBA00022723"/>
    </source>
</evidence>
<dbReference type="GO" id="GO:0009815">
    <property type="term" value="F:1-aminocyclopropane-1-carboxylate oxidase activity"/>
    <property type="evidence" value="ECO:0007669"/>
    <property type="project" value="UniProtKB-EC"/>
</dbReference>
<dbReference type="Pfam" id="PF14226">
    <property type="entry name" value="DIOX_N"/>
    <property type="match status" value="1"/>
</dbReference>
<feature type="domain" description="Fe2OG dioxygenase" evidence="11">
    <location>
        <begin position="158"/>
        <end position="258"/>
    </location>
</feature>
<dbReference type="GO" id="GO:0071398">
    <property type="term" value="P:cellular response to fatty acid"/>
    <property type="evidence" value="ECO:0007669"/>
    <property type="project" value="UniProtKB-ARBA"/>
</dbReference>
<evidence type="ECO:0000313" key="13">
    <source>
        <dbReference type="Proteomes" id="UP000251960"/>
    </source>
</evidence>
<evidence type="ECO:0000313" key="12">
    <source>
        <dbReference type="EMBL" id="PWZ23226.1"/>
    </source>
</evidence>
<evidence type="ECO:0000256" key="10">
    <source>
        <dbReference type="RuleBase" id="RU003682"/>
    </source>
</evidence>
<dbReference type="SUPFAM" id="SSF51197">
    <property type="entry name" value="Clavaminate synthase-like"/>
    <property type="match status" value="1"/>
</dbReference>
<evidence type="ECO:0000256" key="7">
    <source>
        <dbReference type="ARBA" id="ARBA00037892"/>
    </source>
</evidence>
<name>A0A3L6EQH9_MAIZE</name>
<reference evidence="12 13" key="1">
    <citation type="journal article" date="2018" name="Nat. Genet.">
        <title>Extensive intraspecific gene order and gene structural variations between Mo17 and other maize genomes.</title>
        <authorList>
            <person name="Sun S."/>
            <person name="Zhou Y."/>
            <person name="Chen J."/>
            <person name="Shi J."/>
            <person name="Zhao H."/>
            <person name="Zhao H."/>
            <person name="Song W."/>
            <person name="Zhang M."/>
            <person name="Cui Y."/>
            <person name="Dong X."/>
            <person name="Liu H."/>
            <person name="Ma X."/>
            <person name="Jiao Y."/>
            <person name="Wang B."/>
            <person name="Wei X."/>
            <person name="Stein J.C."/>
            <person name="Glaubitz J.C."/>
            <person name="Lu F."/>
            <person name="Yu G."/>
            <person name="Liang C."/>
            <person name="Fengler K."/>
            <person name="Li B."/>
            <person name="Rafalski A."/>
            <person name="Schnable P.S."/>
            <person name="Ware D.H."/>
            <person name="Buckler E.S."/>
            <person name="Lai J."/>
        </authorList>
    </citation>
    <scope>NUCLEOTIDE SEQUENCE [LARGE SCALE GENOMIC DNA]</scope>
    <source>
        <strain evidence="13">cv. Missouri 17</strain>
        <tissue evidence="12">Seedling</tissue>
    </source>
</reference>
<comment type="caution">
    <text evidence="12">The sequence shown here is derived from an EMBL/GenBank/DDBJ whole genome shotgun (WGS) entry which is preliminary data.</text>
</comment>
<evidence type="ECO:0000256" key="1">
    <source>
        <dbReference type="ARBA" id="ARBA00008056"/>
    </source>
</evidence>
<dbReference type="ExpressionAtlas" id="A0A3L6EQH9">
    <property type="expression patterns" value="baseline and differential"/>
</dbReference>
<gene>
    <name evidence="12" type="primary">ACO1_0</name>
    <name evidence="12" type="ORF">Zm00014a_011110</name>
</gene>
<dbReference type="GO" id="GO:0031418">
    <property type="term" value="F:L-ascorbic acid binding"/>
    <property type="evidence" value="ECO:0007669"/>
    <property type="project" value="UniProtKB-KW"/>
</dbReference>
<dbReference type="InterPro" id="IPR050295">
    <property type="entry name" value="Plant_2OG-oxidoreductases"/>
</dbReference>
<dbReference type="InterPro" id="IPR005123">
    <property type="entry name" value="Oxoglu/Fe-dep_dioxygenase_dom"/>
</dbReference>
<dbReference type="PROSITE" id="PS51471">
    <property type="entry name" value="FE2OG_OXY"/>
    <property type="match status" value="1"/>
</dbReference>
<evidence type="ECO:0000256" key="8">
    <source>
        <dbReference type="ARBA" id="ARBA00039090"/>
    </source>
</evidence>
<evidence type="ECO:0000256" key="6">
    <source>
        <dbReference type="ARBA" id="ARBA00023004"/>
    </source>
</evidence>
<evidence type="ECO:0000256" key="2">
    <source>
        <dbReference type="ARBA" id="ARBA00022666"/>
    </source>
</evidence>
<evidence type="ECO:0000256" key="9">
    <source>
        <dbReference type="ARBA" id="ARBA00071220"/>
    </source>
</evidence>
<dbReference type="SMR" id="A0A3L6EQH9"/>
<keyword evidence="2" id="KW-0266">Ethylene biosynthesis</keyword>
<dbReference type="InterPro" id="IPR027443">
    <property type="entry name" value="IPNS-like_sf"/>
</dbReference>